<name>A0A0C2JRM4_THEKT</name>
<evidence type="ECO:0000313" key="2">
    <source>
        <dbReference type="Proteomes" id="UP000031668"/>
    </source>
</evidence>
<accession>A0A0C2JRM4</accession>
<dbReference type="EMBL" id="JWZT01001424">
    <property type="protein sequence ID" value="KII72058.1"/>
    <property type="molecule type" value="Genomic_DNA"/>
</dbReference>
<comment type="caution">
    <text evidence="1">The sequence shown here is derived from an EMBL/GenBank/DDBJ whole genome shotgun (WGS) entry which is preliminary data.</text>
</comment>
<dbReference type="Proteomes" id="UP000031668">
    <property type="component" value="Unassembled WGS sequence"/>
</dbReference>
<protein>
    <submittedName>
        <fullName evidence="1">Uncharacterized protein</fullName>
    </submittedName>
</protein>
<gene>
    <name evidence="1" type="ORF">RF11_10645</name>
</gene>
<evidence type="ECO:0000313" key="1">
    <source>
        <dbReference type="EMBL" id="KII72058.1"/>
    </source>
</evidence>
<dbReference type="AlphaFoldDB" id="A0A0C2JRM4"/>
<keyword evidence="2" id="KW-1185">Reference proteome</keyword>
<organism evidence="1 2">
    <name type="scientific">Thelohanellus kitauei</name>
    <name type="common">Myxosporean</name>
    <dbReference type="NCBI Taxonomy" id="669202"/>
    <lineage>
        <taxon>Eukaryota</taxon>
        <taxon>Metazoa</taxon>
        <taxon>Cnidaria</taxon>
        <taxon>Myxozoa</taxon>
        <taxon>Myxosporea</taxon>
        <taxon>Bivalvulida</taxon>
        <taxon>Platysporina</taxon>
        <taxon>Myxobolidae</taxon>
        <taxon>Thelohanellus</taxon>
    </lineage>
</organism>
<reference evidence="1 2" key="1">
    <citation type="journal article" date="2014" name="Genome Biol. Evol.">
        <title>The genome of the myxosporean Thelohanellus kitauei shows adaptations to nutrient acquisition within its fish host.</title>
        <authorList>
            <person name="Yang Y."/>
            <person name="Xiong J."/>
            <person name="Zhou Z."/>
            <person name="Huo F."/>
            <person name="Miao W."/>
            <person name="Ran C."/>
            <person name="Liu Y."/>
            <person name="Zhang J."/>
            <person name="Feng J."/>
            <person name="Wang M."/>
            <person name="Wang M."/>
            <person name="Wang L."/>
            <person name="Yao B."/>
        </authorList>
    </citation>
    <scope>NUCLEOTIDE SEQUENCE [LARGE SCALE GENOMIC DNA]</scope>
    <source>
        <strain evidence="1">Wuqing</strain>
    </source>
</reference>
<sequence length="131" mass="14744">MKKEPDAGLEEDPRLVLPILCFSPGKNHQMSDKAQEPGELAINRNPIFGFYSALAMALFREPVKNVSNRSDEDIVNVLVQNKMLEDLAFYPTFIAVCNDFGIVWSRVDYVFAICVMKVAIFELSTGQGKRN</sequence>
<proteinExistence type="predicted"/>